<dbReference type="EMBL" id="JBHSZQ010000050">
    <property type="protein sequence ID" value="MFC7127470.1"/>
    <property type="molecule type" value="Genomic_DNA"/>
</dbReference>
<feature type="domain" description="Aminoglycoside phosphotransferase" evidence="1">
    <location>
        <begin position="46"/>
        <end position="263"/>
    </location>
</feature>
<evidence type="ECO:0000313" key="3">
    <source>
        <dbReference type="Proteomes" id="UP001596414"/>
    </source>
</evidence>
<dbReference type="RefSeq" id="WP_267637892.1">
    <property type="nucleotide sequence ID" value="NZ_JAODIY010000011.1"/>
</dbReference>
<dbReference type="Pfam" id="PF01636">
    <property type="entry name" value="APH"/>
    <property type="match status" value="1"/>
</dbReference>
<dbReference type="PANTHER" id="PTHR21310">
    <property type="entry name" value="AMINOGLYCOSIDE PHOSPHOTRANSFERASE-RELATED-RELATED"/>
    <property type="match status" value="1"/>
</dbReference>
<comment type="caution">
    <text evidence="2">The sequence shown here is derived from an EMBL/GenBank/DDBJ whole genome shotgun (WGS) entry which is preliminary data.</text>
</comment>
<dbReference type="InterPro" id="IPR041726">
    <property type="entry name" value="ACAD10_11_N"/>
</dbReference>
<dbReference type="PANTHER" id="PTHR21310:SF40">
    <property type="entry name" value="AMINOGLYCOSIDE PHOSPHOTRANSFERASE DOMAIN-CONTAINING PROTEIN-RELATED"/>
    <property type="match status" value="1"/>
</dbReference>
<dbReference type="SUPFAM" id="SSF56112">
    <property type="entry name" value="Protein kinase-like (PK-like)"/>
    <property type="match status" value="1"/>
</dbReference>
<reference evidence="2 3" key="1">
    <citation type="journal article" date="2014" name="Int. J. Syst. Evol. Microbiol.">
        <title>Complete genome sequence of Corynebacterium casei LMG S-19264T (=DSM 44701T), isolated from a smear-ripened cheese.</title>
        <authorList>
            <consortium name="US DOE Joint Genome Institute (JGI-PGF)"/>
            <person name="Walter F."/>
            <person name="Albersmeier A."/>
            <person name="Kalinowski J."/>
            <person name="Ruckert C."/>
        </authorList>
    </citation>
    <scope>NUCLEOTIDE SEQUENCE [LARGE SCALE GENOMIC DNA]</scope>
    <source>
        <strain evidence="2 3">CGMCC 4.7215</strain>
    </source>
</reference>
<accession>A0ABD5X8E6</accession>
<dbReference type="Proteomes" id="UP001596414">
    <property type="component" value="Unassembled WGS sequence"/>
</dbReference>
<protein>
    <submittedName>
        <fullName evidence="2">Phosphotransferase family protein</fullName>
    </submittedName>
</protein>
<dbReference type="InterPro" id="IPR051678">
    <property type="entry name" value="AGP_Transferase"/>
</dbReference>
<dbReference type="InterPro" id="IPR011009">
    <property type="entry name" value="Kinase-like_dom_sf"/>
</dbReference>
<name>A0ABD5X8E6_9EURY</name>
<dbReference type="AlphaFoldDB" id="A0ABD5X8E6"/>
<dbReference type="Gene3D" id="3.30.200.20">
    <property type="entry name" value="Phosphorylase Kinase, domain 1"/>
    <property type="match status" value="1"/>
</dbReference>
<organism evidence="2 3">
    <name type="scientific">Halovenus rubra</name>
    <dbReference type="NCBI Taxonomy" id="869890"/>
    <lineage>
        <taxon>Archaea</taxon>
        <taxon>Methanobacteriati</taxon>
        <taxon>Methanobacteriota</taxon>
        <taxon>Stenosarchaea group</taxon>
        <taxon>Halobacteria</taxon>
        <taxon>Halobacteriales</taxon>
        <taxon>Haloarculaceae</taxon>
        <taxon>Halovenus</taxon>
    </lineage>
</organism>
<gene>
    <name evidence="2" type="ORF">ACFQJ7_15850</name>
</gene>
<dbReference type="CDD" id="cd05154">
    <property type="entry name" value="ACAD10_11_N-like"/>
    <property type="match status" value="1"/>
</dbReference>
<sequence>MDAVECDVGVLISDLSITLGEDVVDVTVLHDGLNLSLGIDTAAKDDAYVLRRPNKFRNSDGFLDVHREYGVLEHLHHTPVPAPKPVAVGDGNTILGDPFLITTYVEGEAVALGSLLPDRFRYPAARQQFGEAVVETLADLHNLDTAPFSDVCERKSLRDQVEEVINRMEAATRETGHEPPAVWEVAEWLRDNIPEDSTTAVCHGDFRPGNILFVGGDRPQVGGVIDWETTWLGDPRTELGYLLLRWRDEADPTPPVEEIAARHPQAEVTEELTGDDAPCIAPYTTKPGSPTRRELVERYQAETGITFVHDRFYRTLAAFDLAAIWADIYREQLQSGSAGQWEPNIEYLLLIAESIACGDHTL</sequence>
<proteinExistence type="predicted"/>
<evidence type="ECO:0000313" key="2">
    <source>
        <dbReference type="EMBL" id="MFC7127470.1"/>
    </source>
</evidence>
<evidence type="ECO:0000259" key="1">
    <source>
        <dbReference type="Pfam" id="PF01636"/>
    </source>
</evidence>
<dbReference type="Gene3D" id="3.90.1200.10">
    <property type="match status" value="1"/>
</dbReference>
<dbReference type="InterPro" id="IPR002575">
    <property type="entry name" value="Aminoglycoside_PTrfase"/>
</dbReference>